<keyword evidence="4" id="KW-1185">Reference proteome</keyword>
<feature type="compositionally biased region" description="Pro residues" evidence="1">
    <location>
        <begin position="96"/>
        <end position="108"/>
    </location>
</feature>
<reference evidence="3" key="1">
    <citation type="journal article" date="2014" name="Int. J. Syst. Evol. Microbiol.">
        <title>Complete genome sequence of Corynebacterium casei LMG S-19264T (=DSM 44701T), isolated from a smear-ripened cheese.</title>
        <authorList>
            <consortium name="US DOE Joint Genome Institute (JGI-PGF)"/>
            <person name="Walter F."/>
            <person name="Albersmeier A."/>
            <person name="Kalinowski J."/>
            <person name="Ruckert C."/>
        </authorList>
    </citation>
    <scope>NUCLEOTIDE SEQUENCE</scope>
    <source>
        <strain evidence="3">CGMCC 1.10998</strain>
    </source>
</reference>
<comment type="caution">
    <text evidence="3">The sequence shown here is derived from an EMBL/GenBank/DDBJ whole genome shotgun (WGS) entry which is preliminary data.</text>
</comment>
<protein>
    <submittedName>
        <fullName evidence="3">Uncharacterized protein</fullName>
    </submittedName>
</protein>
<name>A0A916U7A4_9BURK</name>
<gene>
    <name evidence="3" type="ORF">GCM10011396_07810</name>
</gene>
<evidence type="ECO:0000313" key="4">
    <source>
        <dbReference type="Proteomes" id="UP000637423"/>
    </source>
</evidence>
<dbReference type="RefSeq" id="WP_188564647.1">
    <property type="nucleotide sequence ID" value="NZ_BMED01000001.1"/>
</dbReference>
<dbReference type="AlphaFoldDB" id="A0A916U7A4"/>
<sequence>MAEVNTNAVLMQHLDQEKMTGYLPIHAAHAAHAAAPMAARNSRRIALPVIIALHMLFVYFWMSARHHLKAEGADAEPLIMRFFSPQPKADAEPETRPQPVPRIKPEFLPPPVFVQAPEKILAPKEAAETKAVPAAQTPSATAPAADFTSSAMRGIGKIDRDLRKEFPRFEERAPESKQSKLEKGIAAAGIPQTTTMQERALPDGSRITKVSGPAGSYCVMSGSVANNGGVDIMQRGVHNRTVNCAHYFD</sequence>
<dbReference type="EMBL" id="BMED01000001">
    <property type="protein sequence ID" value="GGC63286.1"/>
    <property type="molecule type" value="Genomic_DNA"/>
</dbReference>
<proteinExistence type="predicted"/>
<organism evidence="3 4">
    <name type="scientific">Undibacterium terreum</name>
    <dbReference type="NCBI Taxonomy" id="1224302"/>
    <lineage>
        <taxon>Bacteria</taxon>
        <taxon>Pseudomonadati</taxon>
        <taxon>Pseudomonadota</taxon>
        <taxon>Betaproteobacteria</taxon>
        <taxon>Burkholderiales</taxon>
        <taxon>Oxalobacteraceae</taxon>
        <taxon>Undibacterium</taxon>
    </lineage>
</organism>
<feature type="transmembrane region" description="Helical" evidence="2">
    <location>
        <begin position="45"/>
        <end position="62"/>
    </location>
</feature>
<accession>A0A916U7A4</accession>
<keyword evidence="2" id="KW-0472">Membrane</keyword>
<keyword evidence="2" id="KW-1133">Transmembrane helix</keyword>
<reference evidence="3" key="2">
    <citation type="submission" date="2020-09" db="EMBL/GenBank/DDBJ databases">
        <authorList>
            <person name="Sun Q."/>
            <person name="Zhou Y."/>
        </authorList>
    </citation>
    <scope>NUCLEOTIDE SEQUENCE</scope>
    <source>
        <strain evidence="3">CGMCC 1.10998</strain>
    </source>
</reference>
<feature type="region of interest" description="Disordered" evidence="1">
    <location>
        <begin position="87"/>
        <end position="108"/>
    </location>
</feature>
<evidence type="ECO:0000256" key="1">
    <source>
        <dbReference type="SAM" id="MobiDB-lite"/>
    </source>
</evidence>
<dbReference type="Proteomes" id="UP000637423">
    <property type="component" value="Unassembled WGS sequence"/>
</dbReference>
<keyword evidence="2" id="KW-0812">Transmembrane</keyword>
<evidence type="ECO:0000313" key="3">
    <source>
        <dbReference type="EMBL" id="GGC63286.1"/>
    </source>
</evidence>
<evidence type="ECO:0000256" key="2">
    <source>
        <dbReference type="SAM" id="Phobius"/>
    </source>
</evidence>